<feature type="region of interest" description="Disordered" evidence="3">
    <location>
        <begin position="1"/>
        <end position="54"/>
    </location>
</feature>
<sequence length="229" mass="24202">MADVVTESTQTAGTRVRRRASREAGPTGEPTTARVMVGPAPQPGGPARASGARYPGRRAHTSLVAVAAVAVLAVLTAALAAAVAVQGFAERDAAAAADRQQRFVDTASQLVVNMFTFNQDDLDASVDRWVNDLTGPLGDKFQPGNVTMLKDLFRDTGSDSEAVINVAALEDIDENVHRASVLVAARVTATDIDDGVNQPSQPYRLRVIVQEDDAGAMTPYDLIWPNGGY</sequence>
<evidence type="ECO:0000313" key="6">
    <source>
        <dbReference type="Proteomes" id="UP001055200"/>
    </source>
</evidence>
<reference evidence="5" key="1">
    <citation type="submission" date="2022-08" db="EMBL/GenBank/DDBJ databases">
        <title>Complete genome sequence of 14 non-tuberculosis mycobacteria type-strains.</title>
        <authorList>
            <person name="Igarashi Y."/>
            <person name="Osugi A."/>
            <person name="Mitarai S."/>
        </authorList>
    </citation>
    <scope>NUCLEOTIDE SEQUENCE</scope>
    <source>
        <strain evidence="5">DSM 45575</strain>
    </source>
</reference>
<keyword evidence="6" id="KW-1185">Reference proteome</keyword>
<feature type="transmembrane region" description="Helical" evidence="4">
    <location>
        <begin position="63"/>
        <end position="85"/>
    </location>
</feature>
<comment type="subcellular location">
    <subcellularLocation>
        <location evidence="1">Membrane</location>
    </subcellularLocation>
</comment>
<keyword evidence="4" id="KW-0812">Transmembrane</keyword>
<keyword evidence="2 4" id="KW-0472">Membrane</keyword>
<accession>A0ABY3TZV9</accession>
<evidence type="ECO:0000313" key="5">
    <source>
        <dbReference type="EMBL" id="ULN53249.1"/>
    </source>
</evidence>
<name>A0ABY3TZV9_9MYCO</name>
<keyword evidence="4" id="KW-1133">Transmembrane helix</keyword>
<organism evidence="5 6">
    <name type="scientific">Mycolicibacillus parakoreensis</name>
    <dbReference type="NCBI Taxonomy" id="1069221"/>
    <lineage>
        <taxon>Bacteria</taxon>
        <taxon>Bacillati</taxon>
        <taxon>Actinomycetota</taxon>
        <taxon>Actinomycetes</taxon>
        <taxon>Mycobacteriales</taxon>
        <taxon>Mycobacteriaceae</taxon>
        <taxon>Mycolicibacillus</taxon>
    </lineage>
</organism>
<dbReference type="RefSeq" id="WP_240171501.1">
    <property type="nucleotide sequence ID" value="NZ_CP092365.1"/>
</dbReference>
<dbReference type="EMBL" id="CP092365">
    <property type="protein sequence ID" value="ULN53249.1"/>
    <property type="molecule type" value="Genomic_DNA"/>
</dbReference>
<feature type="compositionally biased region" description="Polar residues" evidence="3">
    <location>
        <begin position="1"/>
        <end position="13"/>
    </location>
</feature>
<gene>
    <name evidence="5" type="ORF">MIU77_02465</name>
</gene>
<protein>
    <submittedName>
        <fullName evidence="5">Mammalian cell entry protein</fullName>
    </submittedName>
</protein>
<feature type="compositionally biased region" description="Low complexity" evidence="3">
    <location>
        <begin position="45"/>
        <end position="54"/>
    </location>
</feature>
<proteinExistence type="predicted"/>
<dbReference type="PANTHER" id="PTHR37042:SF4">
    <property type="entry name" value="OUTER MEMBRANE PROTEIN RV1973"/>
    <property type="match status" value="1"/>
</dbReference>
<evidence type="ECO:0000256" key="3">
    <source>
        <dbReference type="SAM" id="MobiDB-lite"/>
    </source>
</evidence>
<evidence type="ECO:0000256" key="4">
    <source>
        <dbReference type="SAM" id="Phobius"/>
    </source>
</evidence>
<dbReference type="Proteomes" id="UP001055200">
    <property type="component" value="Chromosome"/>
</dbReference>
<evidence type="ECO:0000256" key="1">
    <source>
        <dbReference type="ARBA" id="ARBA00004370"/>
    </source>
</evidence>
<dbReference type="PANTHER" id="PTHR37042">
    <property type="entry name" value="OUTER MEMBRANE PROTEIN RV1973"/>
    <property type="match status" value="1"/>
</dbReference>
<evidence type="ECO:0000256" key="2">
    <source>
        <dbReference type="ARBA" id="ARBA00023136"/>
    </source>
</evidence>